<dbReference type="InterPro" id="IPR036259">
    <property type="entry name" value="MFS_trans_sf"/>
</dbReference>
<dbReference type="GO" id="GO:0022857">
    <property type="term" value="F:transmembrane transporter activity"/>
    <property type="evidence" value="ECO:0007669"/>
    <property type="project" value="InterPro"/>
</dbReference>
<accession>A0A1F5Z8C6</accession>
<dbReference type="STRING" id="1798373.A2154_01970"/>
<dbReference type="AlphaFoldDB" id="A0A1F5Z8C6"/>
<keyword evidence="5 6" id="KW-0472">Membrane</keyword>
<dbReference type="Pfam" id="PF07690">
    <property type="entry name" value="MFS_1"/>
    <property type="match status" value="1"/>
</dbReference>
<keyword evidence="4 6" id="KW-1133">Transmembrane helix</keyword>
<evidence type="ECO:0000256" key="1">
    <source>
        <dbReference type="ARBA" id="ARBA00004651"/>
    </source>
</evidence>
<evidence type="ECO:0008006" key="9">
    <source>
        <dbReference type="Google" id="ProtNLM"/>
    </source>
</evidence>
<keyword evidence="3 6" id="KW-0812">Transmembrane</keyword>
<feature type="transmembrane region" description="Helical" evidence="6">
    <location>
        <begin position="55"/>
        <end position="75"/>
    </location>
</feature>
<feature type="transmembrane region" description="Helical" evidence="6">
    <location>
        <begin position="24"/>
        <end position="49"/>
    </location>
</feature>
<comment type="subcellular location">
    <subcellularLocation>
        <location evidence="1">Cell membrane</location>
        <topology evidence="1">Multi-pass membrane protein</topology>
    </subcellularLocation>
</comment>
<evidence type="ECO:0000313" key="8">
    <source>
        <dbReference type="Proteomes" id="UP000176854"/>
    </source>
</evidence>
<evidence type="ECO:0000256" key="2">
    <source>
        <dbReference type="ARBA" id="ARBA00022475"/>
    </source>
</evidence>
<evidence type="ECO:0000256" key="4">
    <source>
        <dbReference type="ARBA" id="ARBA00022989"/>
    </source>
</evidence>
<evidence type="ECO:0000256" key="5">
    <source>
        <dbReference type="ARBA" id="ARBA00023136"/>
    </source>
</evidence>
<dbReference type="GO" id="GO:0005886">
    <property type="term" value="C:plasma membrane"/>
    <property type="evidence" value="ECO:0007669"/>
    <property type="project" value="UniProtKB-SubCell"/>
</dbReference>
<dbReference type="SUPFAM" id="SSF103473">
    <property type="entry name" value="MFS general substrate transporter"/>
    <property type="match status" value="1"/>
</dbReference>
<feature type="transmembrane region" description="Helical" evidence="6">
    <location>
        <begin position="273"/>
        <end position="292"/>
    </location>
</feature>
<feature type="transmembrane region" description="Helical" evidence="6">
    <location>
        <begin position="406"/>
        <end position="426"/>
    </location>
</feature>
<evidence type="ECO:0000313" key="7">
    <source>
        <dbReference type="EMBL" id="OGG08623.1"/>
    </source>
</evidence>
<dbReference type="PANTHER" id="PTHR23513:SF6">
    <property type="entry name" value="MAJOR FACILITATOR SUPERFAMILY ASSOCIATED DOMAIN-CONTAINING PROTEIN"/>
    <property type="match status" value="1"/>
</dbReference>
<comment type="caution">
    <text evidence="7">The sequence shown here is derived from an EMBL/GenBank/DDBJ whole genome shotgun (WGS) entry which is preliminary data.</text>
</comment>
<feature type="transmembrane region" description="Helical" evidence="6">
    <location>
        <begin position="175"/>
        <end position="192"/>
    </location>
</feature>
<dbReference type="Proteomes" id="UP000176854">
    <property type="component" value="Unassembled WGS sequence"/>
</dbReference>
<feature type="transmembrane region" description="Helical" evidence="6">
    <location>
        <begin position="111"/>
        <end position="129"/>
    </location>
</feature>
<feature type="transmembrane region" description="Helical" evidence="6">
    <location>
        <begin position="339"/>
        <end position="358"/>
    </location>
</feature>
<organism evidence="7 8">
    <name type="scientific">Candidatus Gottesmanbacteria bacterium RBG_16_43_7</name>
    <dbReference type="NCBI Taxonomy" id="1798373"/>
    <lineage>
        <taxon>Bacteria</taxon>
        <taxon>Candidatus Gottesmaniibacteriota</taxon>
    </lineage>
</organism>
<evidence type="ECO:0000256" key="3">
    <source>
        <dbReference type="ARBA" id="ARBA00022692"/>
    </source>
</evidence>
<gene>
    <name evidence="7" type="ORF">A2154_01970</name>
</gene>
<protein>
    <recommendedName>
        <fullName evidence="9">Major facilitator superfamily (MFS) profile domain-containing protein</fullName>
    </recommendedName>
</protein>
<feature type="transmembrane region" description="Helical" evidence="6">
    <location>
        <begin position="240"/>
        <end position="261"/>
    </location>
</feature>
<feature type="transmembrane region" description="Helical" evidence="6">
    <location>
        <begin position="378"/>
        <end position="400"/>
    </location>
</feature>
<keyword evidence="2" id="KW-1003">Cell membrane</keyword>
<dbReference type="PANTHER" id="PTHR23513">
    <property type="entry name" value="INTEGRAL MEMBRANE EFFLUX PROTEIN-RELATED"/>
    <property type="match status" value="1"/>
</dbReference>
<evidence type="ECO:0000256" key="6">
    <source>
        <dbReference type="SAM" id="Phobius"/>
    </source>
</evidence>
<sequence>MSTAAKSLIHPSIISVLSFRNFRFLWFGQIFSQIAINTFIFVLALRLYQQTGSNVFVSGIFLVYGLPAVIFGLLAGTIVDKLQNRTVLFFCDLSRSFLVFLLYFFTTNVTMIYALTFLNAVITQLYVPAEAPAIPYMVPKNQIITANSLFSFTYYSSLAIGSIFAGPFLRVFGPHGIFIFLSCLFLIAAINVRQIPLIAKKQLSDQYFHSYSLGYYFNRVLANMREGIRYVFAVRSLAEALLLLVATQITLAILGTLGPGFADKLLNIDVRDASVLITGPAVTGLIIGALWVGNFGRQYQPKILISRGILIAGGVLLIVALLVRIFSFSFAQPDIVRNLLMTVIFGLFFIFGFANSLLDVPANSILQQEAAGDLRGRIYGILAASVGGIGILPVICGGILADSIGVGNVLLIMGLVIFSYGLWRVFQVSKNSL</sequence>
<feature type="transmembrane region" description="Helical" evidence="6">
    <location>
        <begin position="149"/>
        <end position="169"/>
    </location>
</feature>
<reference evidence="7 8" key="1">
    <citation type="journal article" date="2016" name="Nat. Commun.">
        <title>Thousands of microbial genomes shed light on interconnected biogeochemical processes in an aquifer system.</title>
        <authorList>
            <person name="Anantharaman K."/>
            <person name="Brown C.T."/>
            <person name="Hug L.A."/>
            <person name="Sharon I."/>
            <person name="Castelle C.J."/>
            <person name="Probst A.J."/>
            <person name="Thomas B.C."/>
            <person name="Singh A."/>
            <person name="Wilkins M.J."/>
            <person name="Karaoz U."/>
            <person name="Brodie E.L."/>
            <person name="Williams K.H."/>
            <person name="Hubbard S.S."/>
            <person name="Banfield J.F."/>
        </authorList>
    </citation>
    <scope>NUCLEOTIDE SEQUENCE [LARGE SCALE GENOMIC DNA]</scope>
</reference>
<dbReference type="CDD" id="cd06173">
    <property type="entry name" value="MFS_MefA_like"/>
    <property type="match status" value="1"/>
</dbReference>
<feature type="transmembrane region" description="Helical" evidence="6">
    <location>
        <begin position="304"/>
        <end position="327"/>
    </location>
</feature>
<dbReference type="EMBL" id="MFJC01000059">
    <property type="protein sequence ID" value="OGG08623.1"/>
    <property type="molecule type" value="Genomic_DNA"/>
</dbReference>
<name>A0A1F5Z8C6_9BACT</name>
<dbReference type="InterPro" id="IPR011701">
    <property type="entry name" value="MFS"/>
</dbReference>
<dbReference type="Gene3D" id="1.20.1250.20">
    <property type="entry name" value="MFS general substrate transporter like domains"/>
    <property type="match status" value="2"/>
</dbReference>
<proteinExistence type="predicted"/>